<gene>
    <name evidence="14" type="ORF">M407DRAFT_25199</name>
</gene>
<dbReference type="STRING" id="1051891.A0A0C3LVT3"/>
<dbReference type="Proteomes" id="UP000054248">
    <property type="component" value="Unassembled WGS sequence"/>
</dbReference>
<feature type="region of interest" description="Disordered" evidence="11">
    <location>
        <begin position="1"/>
        <end position="115"/>
    </location>
</feature>
<feature type="compositionally biased region" description="Basic and acidic residues" evidence="11">
    <location>
        <begin position="105"/>
        <end position="115"/>
    </location>
</feature>
<feature type="transmembrane region" description="Helical" evidence="12">
    <location>
        <begin position="238"/>
        <end position="259"/>
    </location>
</feature>
<evidence type="ECO:0000256" key="8">
    <source>
        <dbReference type="ARBA" id="ARBA00023136"/>
    </source>
</evidence>
<keyword evidence="3" id="KW-1003">Cell membrane</keyword>
<accession>A0A0C3LVT3</accession>
<keyword evidence="5" id="KW-0808">Transferase</keyword>
<dbReference type="GO" id="GO:0004100">
    <property type="term" value="F:chitin synthase activity"/>
    <property type="evidence" value="ECO:0007669"/>
    <property type="project" value="UniProtKB-EC"/>
</dbReference>
<evidence type="ECO:0000256" key="9">
    <source>
        <dbReference type="ARBA" id="ARBA00023180"/>
    </source>
</evidence>
<dbReference type="SUPFAM" id="SSF53448">
    <property type="entry name" value="Nucleotide-diphospho-sugar transferases"/>
    <property type="match status" value="1"/>
</dbReference>
<keyword evidence="6 12" id="KW-0812">Transmembrane</keyword>
<feature type="transmembrane region" description="Helical" evidence="12">
    <location>
        <begin position="205"/>
        <end position="226"/>
    </location>
</feature>
<dbReference type="GO" id="GO:0030428">
    <property type="term" value="C:cell septum"/>
    <property type="evidence" value="ECO:0007669"/>
    <property type="project" value="TreeGrafter"/>
</dbReference>
<feature type="transmembrane region" description="Helical" evidence="12">
    <location>
        <begin position="491"/>
        <end position="518"/>
    </location>
</feature>
<dbReference type="InterPro" id="IPR029044">
    <property type="entry name" value="Nucleotide-diphossugar_trans"/>
</dbReference>
<dbReference type="GO" id="GO:0005886">
    <property type="term" value="C:plasma membrane"/>
    <property type="evidence" value="ECO:0007669"/>
    <property type="project" value="UniProtKB-SubCell"/>
</dbReference>
<feature type="region of interest" description="Disordered" evidence="11">
    <location>
        <begin position="175"/>
        <end position="195"/>
    </location>
</feature>
<feature type="compositionally biased region" description="Polar residues" evidence="11">
    <location>
        <begin position="64"/>
        <end position="79"/>
    </location>
</feature>
<keyword evidence="9" id="KW-0325">Glycoprotein</keyword>
<keyword evidence="7 12" id="KW-1133">Transmembrane helix</keyword>
<evidence type="ECO:0000256" key="12">
    <source>
        <dbReference type="SAM" id="Phobius"/>
    </source>
</evidence>
<dbReference type="Pfam" id="PF03142">
    <property type="entry name" value="Chitin_synth_2"/>
    <property type="match status" value="1"/>
</dbReference>
<dbReference type="EC" id="2.4.1.16" evidence="2"/>
<evidence type="ECO:0000256" key="2">
    <source>
        <dbReference type="ARBA" id="ARBA00012543"/>
    </source>
</evidence>
<dbReference type="CDD" id="cd04190">
    <property type="entry name" value="Chitin_synth_C"/>
    <property type="match status" value="1"/>
</dbReference>
<protein>
    <recommendedName>
        <fullName evidence="2">chitin synthase</fullName>
        <ecNumber evidence="2">2.4.1.16</ecNumber>
    </recommendedName>
</protein>
<evidence type="ECO:0000256" key="4">
    <source>
        <dbReference type="ARBA" id="ARBA00022676"/>
    </source>
</evidence>
<dbReference type="HOGENOM" id="CLU_002572_1_0_1"/>
<dbReference type="GO" id="GO:0006031">
    <property type="term" value="P:chitin biosynthetic process"/>
    <property type="evidence" value="ECO:0007669"/>
    <property type="project" value="TreeGrafter"/>
</dbReference>
<reference evidence="14 15" key="1">
    <citation type="submission" date="2014-04" db="EMBL/GenBank/DDBJ databases">
        <authorList>
            <consortium name="DOE Joint Genome Institute"/>
            <person name="Kuo A."/>
            <person name="Girlanda M."/>
            <person name="Perotto S."/>
            <person name="Kohler A."/>
            <person name="Nagy L.G."/>
            <person name="Floudas D."/>
            <person name="Copeland A."/>
            <person name="Barry K.W."/>
            <person name="Cichocki N."/>
            <person name="Veneault-Fourrey C."/>
            <person name="LaButti K."/>
            <person name="Lindquist E.A."/>
            <person name="Lipzen A."/>
            <person name="Lundell T."/>
            <person name="Morin E."/>
            <person name="Murat C."/>
            <person name="Sun H."/>
            <person name="Tunlid A."/>
            <person name="Henrissat B."/>
            <person name="Grigoriev I.V."/>
            <person name="Hibbett D.S."/>
            <person name="Martin F."/>
            <person name="Nordberg H.P."/>
            <person name="Cantor M.N."/>
            <person name="Hua S.X."/>
        </authorList>
    </citation>
    <scope>NUCLEOTIDE SEQUENCE [LARGE SCALE GENOMIC DNA]</scope>
    <source>
        <strain evidence="14 15">MUT 4182</strain>
    </source>
</reference>
<keyword evidence="15" id="KW-1185">Reference proteome</keyword>
<evidence type="ECO:0000256" key="1">
    <source>
        <dbReference type="ARBA" id="ARBA00004651"/>
    </source>
</evidence>
<evidence type="ECO:0000313" key="14">
    <source>
        <dbReference type="EMBL" id="KIO25492.1"/>
    </source>
</evidence>
<dbReference type="InterPro" id="IPR054295">
    <property type="entry name" value="CHS4-like_dom"/>
</dbReference>
<feature type="region of interest" description="Disordered" evidence="11">
    <location>
        <begin position="1191"/>
        <end position="1211"/>
    </location>
</feature>
<feature type="region of interest" description="Disordered" evidence="11">
    <location>
        <begin position="625"/>
        <end position="648"/>
    </location>
</feature>
<comment type="catalytic activity">
    <reaction evidence="10">
        <text>[(1-&gt;4)-N-acetyl-beta-D-glucosaminyl](n) + UDP-N-acetyl-alpha-D-glucosamine = [(1-&gt;4)-N-acetyl-beta-D-glucosaminyl](n+1) + UDP + H(+)</text>
        <dbReference type="Rhea" id="RHEA:16637"/>
        <dbReference type="Rhea" id="RHEA-COMP:9593"/>
        <dbReference type="Rhea" id="RHEA-COMP:9595"/>
        <dbReference type="ChEBI" id="CHEBI:15378"/>
        <dbReference type="ChEBI" id="CHEBI:17029"/>
        <dbReference type="ChEBI" id="CHEBI:57705"/>
        <dbReference type="ChEBI" id="CHEBI:58223"/>
        <dbReference type="EC" id="2.4.1.16"/>
    </reaction>
</comment>
<feature type="compositionally biased region" description="Polar residues" evidence="11">
    <location>
        <begin position="14"/>
        <end position="23"/>
    </location>
</feature>
<dbReference type="InterPro" id="IPR004835">
    <property type="entry name" value="Chitin_synth"/>
</dbReference>
<sequence>MDRPPRAAPPRFANSQLPQSSRPSAKRDPSSAVTFQEPVDRNGGGGYAGQGLQSPAGDGKYGDPTSTQFDSYNSLSYQSHADDVGQLESTGGLNPADVKRKKSLVRPDRERIDPNHRQYYYRNHAVQMQNDAMGVLPSATGNAPQISLRRGKSVLAREEDAPDVPASGLARFKSRKTLRRKEKSESSEGGKKRWFSSIPGPQDGWVIYCYVITACFPGPLLSIFGIKTPEQQRAWREKMGLVSIILGMMAGVGFLTFGFTQAVCNDPGARVQTGNITKSFLIVHGYAYDLGAWKHPAVSGSFNGQSNPLFEQYNAGGMDASFMFQNVNQHCTGLITIAQGSSIAVDSKQNLGWYFPCNLYDQYGQTGPNLSGYDSSKNCHTKPASRQQFGQLTKSAQVYYRWDDVHNTNRNLAVYESSVLDFSLLNWLDKSQVKYPALFDQLKSKNGTFNGKDLSMWFLRNGHKDIGACLQDIVTVGFIDTKSIGCVASDVVLYVSLVFIIGVVAIKFFMAVMFGWFVSWRLGSFGNETYQQRMARAREIEDWTDNIHSAAPAGYRPTVKQGGTYYNEKRKTQFFPTQSRFSKVDNQGPGKPPGRPVTMLGSPNRLGASSPVGYGSKTFLGVETPAYRGSRSSTSLGDGRYSSSEPNLASGCPYPLARGVIPQPPPEHQPYGYPLAHTICLVTAYSESVEGLRTTLDSLATTSYPNSHKLIMVIADGVVKGAGNTMTTPEIVLTMMKDFVIDPQDVQAHSYVAIADGHKRHNMAKVYAGFYAYDDATIESTKQQRVPMVLVAKVGNPLEANEAKPGNRGKRDSQIVLMSFLQKVLFDERMTTFEYEFFNSIWRVTGISPDQYEIVLCVDADTKVFPDSLSRMVACMAHDEEIMGLCGETKIANKGETWVTMIQVFEYYISHHLTKAFESMFGGVTCLPGCFSMYRIKAPKGREGFWVPILANPDIVEHYSENIVDTLHKKNLLLLGEDRYLTTLMLKTFPKRKMIFCPQAVCKTIVPDTFSVLLSQRRRWINSTVHNLAELLLVRDLCGTFCFSMQFVVFMELAGTLVLPAAISFTLYLIIYAVLPSTKDKPIIPLILLAIILGLPGLLIVVTSRKVEYVGWMFIYLLSLPIWNAVLPAYAFWHFDDFSWGQTRMVAGEKAGDNHGDKEGEFDSSHIVMKRWAEFERDRRFKSGTHSRDSTFGDVIQRTGTGADTPRRESRRFSVVSSAEVSDAFASRGLPYGNPPMGYDAETNNSPHYRSRGDLMLPAPLSVAMPARTKFGRDGSPVSNATRVDEEPYNMYDSSSNHRLIPSPADYAAGHDEQTSSSTDHAPPARERYSSPQSTSVNMATVISQQQGLRHGNVAASNYPGETPNPYRYSLPQAASPSAAGFYNDLQDDDIPPPTPAKGRGVSLVDNGPVSTGTSDRRVPRPSARRQSAKPEAAPYAAQPFQEEAPRSRPSSYRPPAGPPPGAASPVLPQSRGWNDPRYQ</sequence>
<dbReference type="PANTHER" id="PTHR22914">
    <property type="entry name" value="CHITIN SYNTHASE"/>
    <property type="match status" value="1"/>
</dbReference>
<feature type="compositionally biased region" description="Polar residues" evidence="11">
    <location>
        <begin position="1330"/>
        <end position="1348"/>
    </location>
</feature>
<feature type="transmembrane region" description="Helical" evidence="12">
    <location>
        <begin position="1114"/>
        <end position="1133"/>
    </location>
</feature>
<keyword evidence="8 12" id="KW-0472">Membrane</keyword>
<comment type="subcellular location">
    <subcellularLocation>
        <location evidence="1">Cell membrane</location>
        <topology evidence="1">Multi-pass membrane protein</topology>
    </subcellularLocation>
</comment>
<feature type="domain" description="Chitin synthase 4-like" evidence="13">
    <location>
        <begin position="398"/>
        <end position="478"/>
    </location>
</feature>
<feature type="region of interest" description="Disordered" evidence="11">
    <location>
        <begin position="578"/>
        <end position="610"/>
    </location>
</feature>
<evidence type="ECO:0000256" key="10">
    <source>
        <dbReference type="ARBA" id="ARBA00048014"/>
    </source>
</evidence>
<dbReference type="OrthoDB" id="370884at2759"/>
<evidence type="ECO:0000259" key="13">
    <source>
        <dbReference type="Pfam" id="PF22997"/>
    </source>
</evidence>
<feature type="compositionally biased region" description="Basic and acidic residues" evidence="11">
    <location>
        <begin position="182"/>
        <end position="191"/>
    </location>
</feature>
<evidence type="ECO:0000256" key="11">
    <source>
        <dbReference type="SAM" id="MobiDB-lite"/>
    </source>
</evidence>
<feature type="region of interest" description="Disordered" evidence="11">
    <location>
        <begin position="1267"/>
        <end position="1480"/>
    </location>
</feature>
<dbReference type="Gene3D" id="3.90.550.10">
    <property type="entry name" value="Spore Coat Polysaccharide Biosynthesis Protein SpsA, Chain A"/>
    <property type="match status" value="1"/>
</dbReference>
<reference evidence="15" key="2">
    <citation type="submission" date="2015-01" db="EMBL/GenBank/DDBJ databases">
        <title>Evolutionary Origins and Diversification of the Mycorrhizal Mutualists.</title>
        <authorList>
            <consortium name="DOE Joint Genome Institute"/>
            <consortium name="Mycorrhizal Genomics Consortium"/>
            <person name="Kohler A."/>
            <person name="Kuo A."/>
            <person name="Nagy L.G."/>
            <person name="Floudas D."/>
            <person name="Copeland A."/>
            <person name="Barry K.W."/>
            <person name="Cichocki N."/>
            <person name="Veneault-Fourrey C."/>
            <person name="LaButti K."/>
            <person name="Lindquist E.A."/>
            <person name="Lipzen A."/>
            <person name="Lundell T."/>
            <person name="Morin E."/>
            <person name="Murat C."/>
            <person name="Riley R."/>
            <person name="Ohm R."/>
            <person name="Sun H."/>
            <person name="Tunlid A."/>
            <person name="Henrissat B."/>
            <person name="Grigoriev I.V."/>
            <person name="Hibbett D.S."/>
            <person name="Martin F."/>
        </authorList>
    </citation>
    <scope>NUCLEOTIDE SEQUENCE [LARGE SCALE GENOMIC DNA]</scope>
    <source>
        <strain evidence="15">MUT 4182</strain>
    </source>
</reference>
<dbReference type="PANTHER" id="PTHR22914:SF16">
    <property type="entry name" value="CHITIN SYNTHASE 3"/>
    <property type="match status" value="1"/>
</dbReference>
<evidence type="ECO:0000313" key="15">
    <source>
        <dbReference type="Proteomes" id="UP000054248"/>
    </source>
</evidence>
<proteinExistence type="predicted"/>
<feature type="transmembrane region" description="Helical" evidence="12">
    <location>
        <begin position="1083"/>
        <end position="1102"/>
    </location>
</feature>
<evidence type="ECO:0000256" key="3">
    <source>
        <dbReference type="ARBA" id="ARBA00022475"/>
    </source>
</evidence>
<keyword evidence="4" id="KW-0328">Glycosyltransferase</keyword>
<organism evidence="14 15">
    <name type="scientific">Tulasnella calospora MUT 4182</name>
    <dbReference type="NCBI Taxonomy" id="1051891"/>
    <lineage>
        <taxon>Eukaryota</taxon>
        <taxon>Fungi</taxon>
        <taxon>Dikarya</taxon>
        <taxon>Basidiomycota</taxon>
        <taxon>Agaricomycotina</taxon>
        <taxon>Agaricomycetes</taxon>
        <taxon>Cantharellales</taxon>
        <taxon>Tulasnellaceae</taxon>
        <taxon>Tulasnella</taxon>
    </lineage>
</organism>
<dbReference type="EMBL" id="KN823041">
    <property type="protein sequence ID" value="KIO25492.1"/>
    <property type="molecule type" value="Genomic_DNA"/>
</dbReference>
<evidence type="ECO:0000256" key="7">
    <source>
        <dbReference type="ARBA" id="ARBA00022989"/>
    </source>
</evidence>
<dbReference type="Pfam" id="PF22997">
    <property type="entry name" value="CHS4"/>
    <property type="match status" value="1"/>
</dbReference>
<name>A0A0C3LVT3_9AGAM</name>
<evidence type="ECO:0000256" key="5">
    <source>
        <dbReference type="ARBA" id="ARBA00022679"/>
    </source>
</evidence>
<feature type="compositionally biased region" description="Polar residues" evidence="11">
    <location>
        <begin position="630"/>
        <end position="647"/>
    </location>
</feature>
<evidence type="ECO:0000256" key="6">
    <source>
        <dbReference type="ARBA" id="ARBA00022692"/>
    </source>
</evidence>
<feature type="transmembrane region" description="Helical" evidence="12">
    <location>
        <begin position="1047"/>
        <end position="1071"/>
    </location>
</feature>